<evidence type="ECO:0008006" key="5">
    <source>
        <dbReference type="Google" id="ProtNLM"/>
    </source>
</evidence>
<dbReference type="RefSeq" id="WP_106989812.1">
    <property type="nucleotide sequence ID" value="NZ_KZ679086.1"/>
</dbReference>
<evidence type="ECO:0000313" key="4">
    <source>
        <dbReference type="Proteomes" id="UP000241736"/>
    </source>
</evidence>
<gene>
    <name evidence="3" type="ORF">C6N40_04460</name>
</gene>
<organism evidence="3 4">
    <name type="scientific">Arenimonas caeni</name>
    <dbReference type="NCBI Taxonomy" id="2058085"/>
    <lineage>
        <taxon>Bacteria</taxon>
        <taxon>Pseudomonadati</taxon>
        <taxon>Pseudomonadota</taxon>
        <taxon>Gammaproteobacteria</taxon>
        <taxon>Lysobacterales</taxon>
        <taxon>Lysobacteraceae</taxon>
        <taxon>Arenimonas</taxon>
    </lineage>
</organism>
<keyword evidence="2" id="KW-0732">Signal</keyword>
<protein>
    <recommendedName>
        <fullName evidence="5">PepSY domain-containing protein</fullName>
    </recommendedName>
</protein>
<comment type="caution">
    <text evidence="3">The sequence shown here is derived from an EMBL/GenBank/DDBJ whole genome shotgun (WGS) entry which is preliminary data.</text>
</comment>
<dbReference type="Proteomes" id="UP000241736">
    <property type="component" value="Unassembled WGS sequence"/>
</dbReference>
<feature type="region of interest" description="Disordered" evidence="1">
    <location>
        <begin position="71"/>
        <end position="121"/>
    </location>
</feature>
<dbReference type="OrthoDB" id="5966765at2"/>
<proteinExistence type="predicted"/>
<accession>A0A2P6MA80</accession>
<dbReference type="AlphaFoldDB" id="A0A2P6MA80"/>
<feature type="chain" id="PRO_5015108618" description="PepSY domain-containing protein" evidence="2">
    <location>
        <begin position="23"/>
        <end position="121"/>
    </location>
</feature>
<sequence length="121" mass="14050">MLNALRHLLLVVAVAAALPAHAEEARQLRAETSERIREVERDGGRVLRAERVQRGGQETYRLKVLTPEGRVRVLHDNHSRSQRETNRPDRRSLQLRDRARRPDQREAGRPEPDPGTRRRDD</sequence>
<evidence type="ECO:0000256" key="2">
    <source>
        <dbReference type="SAM" id="SignalP"/>
    </source>
</evidence>
<name>A0A2P6MA80_9GAMM</name>
<reference evidence="3 4" key="1">
    <citation type="submission" date="2018-03" db="EMBL/GenBank/DDBJ databases">
        <title>Arenimonas caeni sp. nov., isolated from activated sludge.</title>
        <authorList>
            <person name="Liu H."/>
        </authorList>
    </citation>
    <scope>NUCLEOTIDE SEQUENCE [LARGE SCALE GENOMIC DNA]</scope>
    <source>
        <strain evidence="4">z29</strain>
    </source>
</reference>
<keyword evidence="4" id="KW-1185">Reference proteome</keyword>
<dbReference type="EMBL" id="PVLF01000004">
    <property type="protein sequence ID" value="PRH82904.1"/>
    <property type="molecule type" value="Genomic_DNA"/>
</dbReference>
<feature type="signal peptide" evidence="2">
    <location>
        <begin position="1"/>
        <end position="22"/>
    </location>
</feature>
<evidence type="ECO:0000256" key="1">
    <source>
        <dbReference type="SAM" id="MobiDB-lite"/>
    </source>
</evidence>
<evidence type="ECO:0000313" key="3">
    <source>
        <dbReference type="EMBL" id="PRH82904.1"/>
    </source>
</evidence>